<evidence type="ECO:0000256" key="1">
    <source>
        <dbReference type="ARBA" id="ARBA00004196"/>
    </source>
</evidence>
<feature type="signal peptide" evidence="4">
    <location>
        <begin position="1"/>
        <end position="19"/>
    </location>
</feature>
<evidence type="ECO:0000256" key="2">
    <source>
        <dbReference type="ARBA" id="ARBA00022748"/>
    </source>
</evidence>
<keyword evidence="2" id="KW-0201">Cytochrome c-type biogenesis</keyword>
<dbReference type="InterPro" id="IPR013766">
    <property type="entry name" value="Thioredoxin_domain"/>
</dbReference>
<dbReference type="Gene3D" id="3.40.30.10">
    <property type="entry name" value="Glutaredoxin"/>
    <property type="match status" value="1"/>
</dbReference>
<evidence type="ECO:0000313" key="6">
    <source>
        <dbReference type="EMBL" id="PWN56455.1"/>
    </source>
</evidence>
<evidence type="ECO:0000313" key="7">
    <source>
        <dbReference type="Proteomes" id="UP000251800"/>
    </source>
</evidence>
<dbReference type="GO" id="GO:0015036">
    <property type="term" value="F:disulfide oxidoreductase activity"/>
    <property type="evidence" value="ECO:0007669"/>
    <property type="project" value="UniProtKB-ARBA"/>
</dbReference>
<dbReference type="OrthoDB" id="9799347at2"/>
<keyword evidence="4" id="KW-0732">Signal</keyword>
<keyword evidence="3" id="KW-0676">Redox-active center</keyword>
<dbReference type="InterPro" id="IPR050553">
    <property type="entry name" value="Thioredoxin_ResA/DsbE_sf"/>
</dbReference>
<dbReference type="InterPro" id="IPR013740">
    <property type="entry name" value="Redoxin"/>
</dbReference>
<dbReference type="PROSITE" id="PS51352">
    <property type="entry name" value="THIOREDOXIN_2"/>
    <property type="match status" value="1"/>
</dbReference>
<protein>
    <submittedName>
        <fullName evidence="6">Redoxin</fullName>
    </submittedName>
</protein>
<feature type="domain" description="Thioredoxin" evidence="5">
    <location>
        <begin position="20"/>
        <end position="166"/>
    </location>
</feature>
<comment type="caution">
    <text evidence="6">The sequence shown here is derived from an EMBL/GenBank/DDBJ whole genome shotgun (WGS) entry which is preliminary data.</text>
</comment>
<evidence type="ECO:0000259" key="5">
    <source>
        <dbReference type="PROSITE" id="PS51352"/>
    </source>
</evidence>
<dbReference type="PROSITE" id="PS00194">
    <property type="entry name" value="THIOREDOXIN_1"/>
    <property type="match status" value="1"/>
</dbReference>
<keyword evidence="7" id="KW-1185">Reference proteome</keyword>
<organism evidence="6 7">
    <name type="scientific">Abyssibacter profundi</name>
    <dbReference type="NCBI Taxonomy" id="2182787"/>
    <lineage>
        <taxon>Bacteria</taxon>
        <taxon>Pseudomonadati</taxon>
        <taxon>Pseudomonadota</taxon>
        <taxon>Gammaproteobacteria</taxon>
        <taxon>Chromatiales</taxon>
        <taxon>Oceanococcaceae</taxon>
        <taxon>Abyssibacter</taxon>
    </lineage>
</organism>
<dbReference type="InterPro" id="IPR017937">
    <property type="entry name" value="Thioredoxin_CS"/>
</dbReference>
<dbReference type="RefSeq" id="WP_109719649.1">
    <property type="nucleotide sequence ID" value="NZ_QEQK01000005.1"/>
</dbReference>
<dbReference type="GO" id="GO:0017004">
    <property type="term" value="P:cytochrome complex assembly"/>
    <property type="evidence" value="ECO:0007669"/>
    <property type="project" value="UniProtKB-KW"/>
</dbReference>
<dbReference type="EMBL" id="QEQK01000005">
    <property type="protein sequence ID" value="PWN56455.1"/>
    <property type="molecule type" value="Genomic_DNA"/>
</dbReference>
<dbReference type="InterPro" id="IPR036249">
    <property type="entry name" value="Thioredoxin-like_sf"/>
</dbReference>
<dbReference type="SUPFAM" id="SSF52833">
    <property type="entry name" value="Thioredoxin-like"/>
    <property type="match status" value="1"/>
</dbReference>
<dbReference type="Pfam" id="PF08534">
    <property type="entry name" value="Redoxin"/>
    <property type="match status" value="1"/>
</dbReference>
<evidence type="ECO:0000256" key="3">
    <source>
        <dbReference type="ARBA" id="ARBA00023284"/>
    </source>
</evidence>
<accession>A0A363UM08</accession>
<name>A0A363UM08_9GAMM</name>
<dbReference type="CDD" id="cd02966">
    <property type="entry name" value="TlpA_like_family"/>
    <property type="match status" value="1"/>
</dbReference>
<feature type="chain" id="PRO_5016569847" evidence="4">
    <location>
        <begin position="20"/>
        <end position="168"/>
    </location>
</feature>
<evidence type="ECO:0000256" key="4">
    <source>
        <dbReference type="SAM" id="SignalP"/>
    </source>
</evidence>
<dbReference type="GO" id="GO:0030313">
    <property type="term" value="C:cell envelope"/>
    <property type="evidence" value="ECO:0007669"/>
    <property type="project" value="UniProtKB-SubCell"/>
</dbReference>
<dbReference type="AlphaFoldDB" id="A0A363UM08"/>
<proteinExistence type="predicted"/>
<dbReference type="PANTHER" id="PTHR42852">
    <property type="entry name" value="THIOL:DISULFIDE INTERCHANGE PROTEIN DSBE"/>
    <property type="match status" value="1"/>
</dbReference>
<comment type="subcellular location">
    <subcellularLocation>
        <location evidence="1">Cell envelope</location>
    </subcellularLocation>
</comment>
<dbReference type="Proteomes" id="UP000251800">
    <property type="component" value="Unassembled WGS sequence"/>
</dbReference>
<gene>
    <name evidence="6" type="ORF">DEH80_06355</name>
</gene>
<dbReference type="PANTHER" id="PTHR42852:SF17">
    <property type="entry name" value="THIOREDOXIN-LIKE PROTEIN HI_1115"/>
    <property type="match status" value="1"/>
</dbReference>
<sequence length="168" mass="18752">MTRWIFAVMGLLGAVTASAVELGQVAPETRGERLLYDQTLDLADLRGKTVLLDFWASWCGPCKQSLPMLDQLRSDLVAGGYPDLFEIVAVNLDENPEAARRFLKRYPVSYPVITDPEASLAAVYKIPTMPTSFIINPQGVVTWRHEGFRPSEISEIRKQLVQTMNGQP</sequence>
<reference evidence="6 7" key="1">
    <citation type="submission" date="2018-05" db="EMBL/GenBank/DDBJ databases">
        <title>Abyssibacter profundi OUC007T gen. nov., sp. nov, a marine bacterium isolated from seawater of the Mariana Trench.</title>
        <authorList>
            <person name="Zhou S."/>
        </authorList>
    </citation>
    <scope>NUCLEOTIDE SEQUENCE [LARGE SCALE GENOMIC DNA]</scope>
    <source>
        <strain evidence="6 7">OUC007</strain>
    </source>
</reference>